<keyword evidence="3" id="KW-0813">Transport</keyword>
<feature type="chain" id="PRO_5046334833" evidence="6">
    <location>
        <begin position="28"/>
        <end position="467"/>
    </location>
</feature>
<evidence type="ECO:0000256" key="6">
    <source>
        <dbReference type="SAM" id="SignalP"/>
    </source>
</evidence>
<dbReference type="Pfam" id="PF13416">
    <property type="entry name" value="SBP_bac_8"/>
    <property type="match status" value="1"/>
</dbReference>
<dbReference type="PROSITE" id="PS51257">
    <property type="entry name" value="PROKAR_LIPOPROTEIN"/>
    <property type="match status" value="1"/>
</dbReference>
<dbReference type="RefSeq" id="WP_344635525.1">
    <property type="nucleotide sequence ID" value="NZ_BAAATR010000005.1"/>
</dbReference>
<dbReference type="InterPro" id="IPR050490">
    <property type="entry name" value="Bact_solute-bd_prot1"/>
</dbReference>
<evidence type="ECO:0000256" key="2">
    <source>
        <dbReference type="ARBA" id="ARBA00008520"/>
    </source>
</evidence>
<dbReference type="PANTHER" id="PTHR43649">
    <property type="entry name" value="ARABINOSE-BINDING PROTEIN-RELATED"/>
    <property type="match status" value="1"/>
</dbReference>
<accession>A0ABN3DLU0</accession>
<keyword evidence="4 6" id="KW-0732">Signal</keyword>
<evidence type="ECO:0000313" key="7">
    <source>
        <dbReference type="EMBL" id="GAA2235952.1"/>
    </source>
</evidence>
<comment type="caution">
    <text evidence="7">The sequence shown here is derived from an EMBL/GenBank/DDBJ whole genome shotgun (WGS) entry which is preliminary data.</text>
</comment>
<feature type="region of interest" description="Disordered" evidence="5">
    <location>
        <begin position="25"/>
        <end position="46"/>
    </location>
</feature>
<dbReference type="EMBL" id="BAAATR010000005">
    <property type="protein sequence ID" value="GAA2235952.1"/>
    <property type="molecule type" value="Genomic_DNA"/>
</dbReference>
<dbReference type="CDD" id="cd14748">
    <property type="entry name" value="PBP2_UgpB"/>
    <property type="match status" value="1"/>
</dbReference>
<organism evidence="7 8">
    <name type="scientific">Kitasatospora cystarginea</name>
    <dbReference type="NCBI Taxonomy" id="58350"/>
    <lineage>
        <taxon>Bacteria</taxon>
        <taxon>Bacillati</taxon>
        <taxon>Actinomycetota</taxon>
        <taxon>Actinomycetes</taxon>
        <taxon>Kitasatosporales</taxon>
        <taxon>Streptomycetaceae</taxon>
        <taxon>Kitasatospora</taxon>
    </lineage>
</organism>
<dbReference type="SUPFAM" id="SSF53850">
    <property type="entry name" value="Periplasmic binding protein-like II"/>
    <property type="match status" value="1"/>
</dbReference>
<dbReference type="Proteomes" id="UP001500305">
    <property type="component" value="Unassembled WGS sequence"/>
</dbReference>
<evidence type="ECO:0000256" key="5">
    <source>
        <dbReference type="SAM" id="MobiDB-lite"/>
    </source>
</evidence>
<reference evidence="7 8" key="1">
    <citation type="journal article" date="2019" name="Int. J. Syst. Evol. Microbiol.">
        <title>The Global Catalogue of Microorganisms (GCM) 10K type strain sequencing project: providing services to taxonomists for standard genome sequencing and annotation.</title>
        <authorList>
            <consortium name="The Broad Institute Genomics Platform"/>
            <consortium name="The Broad Institute Genome Sequencing Center for Infectious Disease"/>
            <person name="Wu L."/>
            <person name="Ma J."/>
        </authorList>
    </citation>
    <scope>NUCLEOTIDE SEQUENCE [LARGE SCALE GENOMIC DNA]</scope>
    <source>
        <strain evidence="7 8">JCM 7356</strain>
    </source>
</reference>
<proteinExistence type="inferred from homology"/>
<evidence type="ECO:0000313" key="8">
    <source>
        <dbReference type="Proteomes" id="UP001500305"/>
    </source>
</evidence>
<feature type="signal peptide" evidence="6">
    <location>
        <begin position="1"/>
        <end position="27"/>
    </location>
</feature>
<comment type="similarity">
    <text evidence="2">Belongs to the bacterial solute-binding protein 1 family.</text>
</comment>
<sequence length="467" mass="49459">MSKWSLRLAAGLAAAALALTACSSSSSGDSSSGDSSSGGSAPGADALDQTQGVTTVTFWHAMTGQNATVLTSLVNEFNAAHRGKIEVKPLFQGTYDDVIAKYKASVQQKGTPSLVQVYDIGTRFMIDSRQTVPAQAFADKDGYKLDDIEPGIRNYYTVGGKLAAMPFNSSMPLLYLDADAFKEAGLDPAKPPRTLAELGEAAKKLTKKDANGQTVRYGFGASVYGWFVEELIAESGTLYCDQDNGRAEKADKVLFDSVQGAQTVQWWADLVKGGYAANTGRVTADAQAAFKAGKVAMHLESTGVLRGYTEAAKFTVATAPYPRLTADDQGGPVIGGASLWIDGPGHSAAEQRASWEFAKFLTEPAQQAVWHTGTGYFPVNRKALDDPKDKEWLAKYPQFQTAIDELHATKPTPATAGCLLGVMPQARKGVETAIEQTISGAKTAQQALGDAAKDLQPALDSYNASVG</sequence>
<protein>
    <submittedName>
        <fullName evidence="7">ABC transporter substrate-binding protein</fullName>
    </submittedName>
</protein>
<name>A0ABN3DLU0_9ACTN</name>
<keyword evidence="8" id="KW-1185">Reference proteome</keyword>
<comment type="subcellular location">
    <subcellularLocation>
        <location evidence="1">Cell envelope</location>
    </subcellularLocation>
</comment>
<dbReference type="InterPro" id="IPR006059">
    <property type="entry name" value="SBP"/>
</dbReference>
<evidence type="ECO:0000256" key="3">
    <source>
        <dbReference type="ARBA" id="ARBA00022448"/>
    </source>
</evidence>
<evidence type="ECO:0000256" key="1">
    <source>
        <dbReference type="ARBA" id="ARBA00004196"/>
    </source>
</evidence>
<dbReference type="PANTHER" id="PTHR43649:SF31">
    <property type="entry name" value="SN-GLYCEROL-3-PHOSPHATE-BINDING PERIPLASMIC PROTEIN UGPB"/>
    <property type="match status" value="1"/>
</dbReference>
<dbReference type="Gene3D" id="3.40.190.10">
    <property type="entry name" value="Periplasmic binding protein-like II"/>
    <property type="match status" value="2"/>
</dbReference>
<evidence type="ECO:0000256" key="4">
    <source>
        <dbReference type="ARBA" id="ARBA00022729"/>
    </source>
</evidence>
<gene>
    <name evidence="7" type="ORF">GCM10010430_15940</name>
</gene>